<evidence type="ECO:0000313" key="1">
    <source>
        <dbReference type="EMBL" id="KAK7493096.1"/>
    </source>
</evidence>
<accession>A0ABD0L171</accession>
<organism evidence="1 2">
    <name type="scientific">Batillaria attramentaria</name>
    <dbReference type="NCBI Taxonomy" id="370345"/>
    <lineage>
        <taxon>Eukaryota</taxon>
        <taxon>Metazoa</taxon>
        <taxon>Spiralia</taxon>
        <taxon>Lophotrochozoa</taxon>
        <taxon>Mollusca</taxon>
        <taxon>Gastropoda</taxon>
        <taxon>Caenogastropoda</taxon>
        <taxon>Sorbeoconcha</taxon>
        <taxon>Cerithioidea</taxon>
        <taxon>Batillariidae</taxon>
        <taxon>Batillaria</taxon>
    </lineage>
</organism>
<dbReference type="Proteomes" id="UP001519460">
    <property type="component" value="Unassembled WGS sequence"/>
</dbReference>
<gene>
    <name evidence="1" type="ORF">BaRGS_00015617</name>
</gene>
<name>A0ABD0L171_9CAEN</name>
<proteinExistence type="predicted"/>
<keyword evidence="2" id="KW-1185">Reference proteome</keyword>
<protein>
    <submittedName>
        <fullName evidence="1">Uncharacterized protein</fullName>
    </submittedName>
</protein>
<sequence length="65" mass="7215">MRLDAHSLSTGTSPWLPTFSCQVVLIVSFKHLPLDCDFPSQAALSCFSVTQLRLLFLLSYPESAQ</sequence>
<dbReference type="AlphaFoldDB" id="A0ABD0L171"/>
<reference evidence="1 2" key="1">
    <citation type="journal article" date="2023" name="Sci. Data">
        <title>Genome assembly of the Korean intertidal mud-creeper Batillaria attramentaria.</title>
        <authorList>
            <person name="Patra A.K."/>
            <person name="Ho P.T."/>
            <person name="Jun S."/>
            <person name="Lee S.J."/>
            <person name="Kim Y."/>
            <person name="Won Y.J."/>
        </authorList>
    </citation>
    <scope>NUCLEOTIDE SEQUENCE [LARGE SCALE GENOMIC DNA]</scope>
    <source>
        <strain evidence="1">Wonlab-2016</strain>
    </source>
</reference>
<comment type="caution">
    <text evidence="1">The sequence shown here is derived from an EMBL/GenBank/DDBJ whole genome shotgun (WGS) entry which is preliminary data.</text>
</comment>
<feature type="non-terminal residue" evidence="1">
    <location>
        <position position="65"/>
    </location>
</feature>
<evidence type="ECO:0000313" key="2">
    <source>
        <dbReference type="Proteomes" id="UP001519460"/>
    </source>
</evidence>
<dbReference type="EMBL" id="JACVVK020000096">
    <property type="protein sequence ID" value="KAK7493096.1"/>
    <property type="molecule type" value="Genomic_DNA"/>
</dbReference>